<keyword evidence="13" id="KW-1185">Reference proteome</keyword>
<dbReference type="Pfam" id="PF00999">
    <property type="entry name" value="Na_H_Exchanger"/>
    <property type="match status" value="1"/>
</dbReference>
<comment type="subcellular location">
    <subcellularLocation>
        <location evidence="1">Membrane</location>
        <topology evidence="1">Multi-pass membrane protein</topology>
    </subcellularLocation>
</comment>
<evidence type="ECO:0000259" key="11">
    <source>
        <dbReference type="Pfam" id="PF00999"/>
    </source>
</evidence>
<feature type="transmembrane region" description="Helical" evidence="10">
    <location>
        <begin position="280"/>
        <end position="303"/>
    </location>
</feature>
<keyword evidence="6" id="KW-0915">Sodium</keyword>
<dbReference type="GO" id="GO:1902600">
    <property type="term" value="P:proton transmembrane transport"/>
    <property type="evidence" value="ECO:0007669"/>
    <property type="project" value="InterPro"/>
</dbReference>
<feature type="transmembrane region" description="Helical" evidence="10">
    <location>
        <begin position="50"/>
        <end position="70"/>
    </location>
</feature>
<evidence type="ECO:0000256" key="8">
    <source>
        <dbReference type="ARBA" id="ARBA00023136"/>
    </source>
</evidence>
<organism evidence="12 13">
    <name type="scientific">Methanosphaerula palustris (strain ATCC BAA-1556 / DSM 19958 / E1-9c)</name>
    <dbReference type="NCBI Taxonomy" id="521011"/>
    <lineage>
        <taxon>Archaea</taxon>
        <taxon>Methanobacteriati</taxon>
        <taxon>Methanobacteriota</taxon>
        <taxon>Stenosarchaea group</taxon>
        <taxon>Methanomicrobia</taxon>
        <taxon>Methanomicrobiales</taxon>
        <taxon>Methanoregulaceae</taxon>
        <taxon>Methanosphaerula</taxon>
    </lineage>
</organism>
<dbReference type="Proteomes" id="UP000002457">
    <property type="component" value="Chromosome"/>
</dbReference>
<dbReference type="GeneID" id="7271765"/>
<keyword evidence="4 10" id="KW-0812">Transmembrane</keyword>
<gene>
    <name evidence="12" type="ordered locus">Mpal_1031</name>
</gene>
<dbReference type="PANTHER" id="PTHR43562:SF3">
    <property type="entry name" value="SODIUM ION_PROTON EXCHANGER (EUROFUNG)"/>
    <property type="match status" value="1"/>
</dbReference>
<keyword evidence="5 10" id="KW-1133">Transmembrane helix</keyword>
<evidence type="ECO:0000256" key="5">
    <source>
        <dbReference type="ARBA" id="ARBA00022989"/>
    </source>
</evidence>
<dbReference type="InterPro" id="IPR006153">
    <property type="entry name" value="Cation/H_exchanger_TM"/>
</dbReference>
<dbReference type="GO" id="GO:0015297">
    <property type="term" value="F:antiporter activity"/>
    <property type="evidence" value="ECO:0007669"/>
    <property type="project" value="UniProtKB-KW"/>
</dbReference>
<dbReference type="eggNOG" id="arCOG01953">
    <property type="taxonomic scope" value="Archaea"/>
</dbReference>
<dbReference type="AlphaFoldDB" id="B8GGX4"/>
<evidence type="ECO:0000256" key="4">
    <source>
        <dbReference type="ARBA" id="ARBA00022692"/>
    </source>
</evidence>
<evidence type="ECO:0000256" key="10">
    <source>
        <dbReference type="SAM" id="Phobius"/>
    </source>
</evidence>
<feature type="transmembrane region" description="Helical" evidence="10">
    <location>
        <begin position="109"/>
        <end position="132"/>
    </location>
</feature>
<feature type="transmembrane region" description="Helical" evidence="10">
    <location>
        <begin position="82"/>
        <end position="103"/>
    </location>
</feature>
<evidence type="ECO:0000313" key="12">
    <source>
        <dbReference type="EMBL" id="ACL16379.1"/>
    </source>
</evidence>
<dbReference type="OrthoDB" id="71361at2157"/>
<dbReference type="GO" id="GO:0016020">
    <property type="term" value="C:membrane"/>
    <property type="evidence" value="ECO:0007669"/>
    <property type="project" value="UniProtKB-SubCell"/>
</dbReference>
<feature type="transmembrane region" description="Helical" evidence="10">
    <location>
        <begin position="171"/>
        <end position="193"/>
    </location>
</feature>
<keyword evidence="3" id="KW-0050">Antiport</keyword>
<feature type="transmembrane region" description="Helical" evidence="10">
    <location>
        <begin position="343"/>
        <end position="361"/>
    </location>
</feature>
<evidence type="ECO:0000256" key="2">
    <source>
        <dbReference type="ARBA" id="ARBA00022448"/>
    </source>
</evidence>
<feature type="transmembrane region" description="Helical" evidence="10">
    <location>
        <begin position="205"/>
        <end position="222"/>
    </location>
</feature>
<dbReference type="KEGG" id="mpl:Mpal_1031"/>
<dbReference type="HOGENOM" id="CLU_061352_0_0_2"/>
<evidence type="ECO:0000256" key="3">
    <source>
        <dbReference type="ARBA" id="ARBA00022449"/>
    </source>
</evidence>
<feature type="transmembrane region" description="Helical" evidence="10">
    <location>
        <begin position="315"/>
        <end position="337"/>
    </location>
</feature>
<proteinExistence type="predicted"/>
<evidence type="ECO:0000256" key="9">
    <source>
        <dbReference type="ARBA" id="ARBA00023201"/>
    </source>
</evidence>
<accession>B8GGX4</accession>
<dbReference type="PANTHER" id="PTHR43562">
    <property type="entry name" value="NAPA-TYPE SODIUM/HYDROGEN ANTIPORTER"/>
    <property type="match status" value="1"/>
</dbReference>
<evidence type="ECO:0000256" key="1">
    <source>
        <dbReference type="ARBA" id="ARBA00004141"/>
    </source>
</evidence>
<dbReference type="GO" id="GO:0006814">
    <property type="term" value="P:sodium ion transport"/>
    <property type="evidence" value="ECO:0007669"/>
    <property type="project" value="UniProtKB-KW"/>
</dbReference>
<keyword evidence="2" id="KW-0813">Transport</keyword>
<name>B8GGX4_METPE</name>
<keyword evidence="8 10" id="KW-0472">Membrane</keyword>
<dbReference type="Gene3D" id="1.20.1530.20">
    <property type="match status" value="1"/>
</dbReference>
<feature type="transmembrane region" description="Helical" evidence="10">
    <location>
        <begin position="256"/>
        <end position="274"/>
    </location>
</feature>
<keyword evidence="7" id="KW-0406">Ion transport</keyword>
<evidence type="ECO:0000313" key="13">
    <source>
        <dbReference type="Proteomes" id="UP000002457"/>
    </source>
</evidence>
<feature type="domain" description="Cation/H+ exchanger transmembrane" evidence="11">
    <location>
        <begin position="12"/>
        <end position="358"/>
    </location>
</feature>
<keyword evidence="9" id="KW-0739">Sodium transport</keyword>
<dbReference type="EMBL" id="CP001338">
    <property type="protein sequence ID" value="ACL16379.1"/>
    <property type="molecule type" value="Genomic_DNA"/>
</dbReference>
<dbReference type="RefSeq" id="WP_012617698.1">
    <property type="nucleotide sequence ID" value="NC_011832.1"/>
</dbReference>
<evidence type="ECO:0000256" key="6">
    <source>
        <dbReference type="ARBA" id="ARBA00023053"/>
    </source>
</evidence>
<dbReference type="InterPro" id="IPR038770">
    <property type="entry name" value="Na+/solute_symporter_sf"/>
</dbReference>
<sequence>MQTDIVPLLLGLVIFLASLISIRLGFSVAIIEILLGAVSGNLNLIHTEPWMTYIATLGGIILTFLAGTEIDTDLMRANFKGSFLIGLFSFVVPFLGVGTYTYFVVGWSLSASMIAGTALSTTSLAVVYSVLVETGLCKTEIGKLIMAATFFTDMGTAIALSVLFIRPTVYTAAFIGVSALVIALATRYSHLLFDNPRIRAAVVEPEVKFVFLLLLIFIYFAGIGDGQAVLPTFLLGLFMGRSLVDRGIALRLRTIAYAVITPIFFIVGGMNVSIAQITGAIGLFVALLVIKIAMKFAGVYLLARKYIPGGSMYTTLLMSTGLTFGTIASVFGLSMGYIDAGQYSLLIGVVIASAVIPTFIAQKWFAPVHSEDVTVGRHTLRAGHQE</sequence>
<feature type="transmembrane region" description="Helical" evidence="10">
    <location>
        <begin position="12"/>
        <end position="38"/>
    </location>
</feature>
<protein>
    <submittedName>
        <fullName evidence="12">Sodium/hydrogen exchanger</fullName>
    </submittedName>
</protein>
<evidence type="ECO:0000256" key="7">
    <source>
        <dbReference type="ARBA" id="ARBA00023065"/>
    </source>
</evidence>
<feature type="transmembrane region" description="Helical" evidence="10">
    <location>
        <begin position="144"/>
        <end position="165"/>
    </location>
</feature>
<dbReference type="STRING" id="521011.Mpal_1031"/>
<reference evidence="12 13" key="1">
    <citation type="journal article" date="2015" name="Genome Announc.">
        <title>Complete Genome Sequence of Methanosphaerula palustris E1-9CT, a Hydrogenotrophic Methanogen Isolated from a Minerotrophic Fen Peatland.</title>
        <authorList>
            <person name="Cadillo-Quiroz H."/>
            <person name="Browne P."/>
            <person name="Kyrpides N."/>
            <person name="Woyke T."/>
            <person name="Goodwin L."/>
            <person name="Detter C."/>
            <person name="Yavitt J.B."/>
            <person name="Zinder S.H."/>
        </authorList>
    </citation>
    <scope>NUCLEOTIDE SEQUENCE [LARGE SCALE GENOMIC DNA]</scope>
    <source>
        <strain evidence="13">ATCC BAA-1556 / DSM 19958 / E1-9c</strain>
    </source>
</reference>